<proteinExistence type="predicted"/>
<keyword evidence="2" id="KW-1185">Reference proteome</keyword>
<name>A0ABR7D3V4_9BACT</name>
<dbReference type="RefSeq" id="WP_186977254.1">
    <property type="nucleotide sequence ID" value="NZ_JACOOH010000007.1"/>
</dbReference>
<accession>A0ABR7D3V4</accession>
<gene>
    <name evidence="1" type="ORF">H8S64_15510</name>
</gene>
<sequence>MKKKDLHDEFIDELYKKIPKRADLINLVSDILKLEKESIYRRLARKVNFSIREMGILAKELNISIDRLLYKAENHQWHPVVLEIPLKFHSMDCLCDMIEQNIQRIEYINRDIPGQMGNVYHVLPLEFFIHFPMIMKFMFFKWGNYFIRSEEFNHFSSWELPHKLSTLAGEYIDTYNFREVFYVWDNSLIWILAREIDNFYKMNIITTREKEDIKEELHELLSNIEMTLNGTRVPAIPYPPETTFYVSSVNIGFTSNYYQSGNRHFATFQSNFSFSMIENSEEDFTKVKEWINSFCNISTLLSQSGRFERRLFFNAQYKILDNILE</sequence>
<evidence type="ECO:0000313" key="1">
    <source>
        <dbReference type="EMBL" id="MBC5622504.1"/>
    </source>
</evidence>
<dbReference type="EMBL" id="JACOOH010000007">
    <property type="protein sequence ID" value="MBC5622504.1"/>
    <property type="molecule type" value="Genomic_DNA"/>
</dbReference>
<protein>
    <recommendedName>
        <fullName evidence="3">Transcription regulator BetR N-terminal domain-containing protein</fullName>
    </recommendedName>
</protein>
<evidence type="ECO:0008006" key="3">
    <source>
        <dbReference type="Google" id="ProtNLM"/>
    </source>
</evidence>
<reference evidence="1 2" key="1">
    <citation type="submission" date="2020-08" db="EMBL/GenBank/DDBJ databases">
        <title>Genome public.</title>
        <authorList>
            <person name="Liu C."/>
            <person name="Sun Q."/>
        </authorList>
    </citation>
    <scope>NUCLEOTIDE SEQUENCE [LARGE SCALE GENOMIC DNA]</scope>
    <source>
        <strain evidence="1 2">NSJ-56</strain>
    </source>
</reference>
<comment type="caution">
    <text evidence="1">The sequence shown here is derived from an EMBL/GenBank/DDBJ whole genome shotgun (WGS) entry which is preliminary data.</text>
</comment>
<organism evidence="1 2">
    <name type="scientific">Butyricimonas hominis</name>
    <dbReference type="NCBI Taxonomy" id="2763032"/>
    <lineage>
        <taxon>Bacteria</taxon>
        <taxon>Pseudomonadati</taxon>
        <taxon>Bacteroidota</taxon>
        <taxon>Bacteroidia</taxon>
        <taxon>Bacteroidales</taxon>
        <taxon>Odoribacteraceae</taxon>
        <taxon>Butyricimonas</taxon>
    </lineage>
</organism>
<evidence type="ECO:0000313" key="2">
    <source>
        <dbReference type="Proteomes" id="UP000646484"/>
    </source>
</evidence>
<dbReference type="Proteomes" id="UP000646484">
    <property type="component" value="Unassembled WGS sequence"/>
</dbReference>